<reference evidence="1 2" key="1">
    <citation type="journal article" date="2019" name="Nat. Med.">
        <title>A library of human gut bacterial isolates paired with longitudinal multiomics data enables mechanistic microbiome research.</title>
        <authorList>
            <person name="Poyet M."/>
            <person name="Groussin M."/>
            <person name="Gibbons S.M."/>
            <person name="Avila-Pacheco J."/>
            <person name="Jiang X."/>
            <person name="Kearney S.M."/>
            <person name="Perrotta A.R."/>
            <person name="Berdy B."/>
            <person name="Zhao S."/>
            <person name="Lieberman T.D."/>
            <person name="Swanson P.K."/>
            <person name="Smith M."/>
            <person name="Roesemann S."/>
            <person name="Alexander J.E."/>
            <person name="Rich S.A."/>
            <person name="Livny J."/>
            <person name="Vlamakis H."/>
            <person name="Clish C."/>
            <person name="Bullock K."/>
            <person name="Deik A."/>
            <person name="Scott J."/>
            <person name="Pierce K.A."/>
            <person name="Xavier R.J."/>
            <person name="Alm E.J."/>
        </authorList>
    </citation>
    <scope>NUCLEOTIDE SEQUENCE [LARGE SCALE GENOMIC DNA]</scope>
    <source>
        <strain evidence="1 2">BIOML-A2</strain>
    </source>
</reference>
<dbReference type="AlphaFoldDB" id="A0A6I3S196"/>
<accession>A0A6I3S196</accession>
<dbReference type="EMBL" id="WNCL01000017">
    <property type="protein sequence ID" value="MTU43381.1"/>
    <property type="molecule type" value="Genomic_DNA"/>
</dbReference>
<proteinExistence type="predicted"/>
<name>A0A6I3S196_9BURK</name>
<gene>
    <name evidence="1" type="ORF">GMD42_07060</name>
</gene>
<evidence type="ECO:0000313" key="2">
    <source>
        <dbReference type="Proteomes" id="UP000462362"/>
    </source>
</evidence>
<sequence length="96" mass="11183">MKLTRENSTVTATFIPRFSLNKDYSLEIEDVRNYDDLCKKVRDCYEEYDPDYETYLWIGSDGHGINGAPYHIRDILAEHDLIDSKLSGLLFALRFA</sequence>
<protein>
    <submittedName>
        <fullName evidence="1">Uncharacterized protein</fullName>
    </submittedName>
</protein>
<dbReference type="RefSeq" id="WP_155165314.1">
    <property type="nucleotide sequence ID" value="NZ_CATXDL010000029.1"/>
</dbReference>
<evidence type="ECO:0000313" key="1">
    <source>
        <dbReference type="EMBL" id="MTU43381.1"/>
    </source>
</evidence>
<comment type="caution">
    <text evidence="1">The sequence shown here is derived from an EMBL/GenBank/DDBJ whole genome shotgun (WGS) entry which is preliminary data.</text>
</comment>
<organism evidence="1 2">
    <name type="scientific">Parasutterella excrementihominis</name>
    <dbReference type="NCBI Taxonomy" id="487175"/>
    <lineage>
        <taxon>Bacteria</taxon>
        <taxon>Pseudomonadati</taxon>
        <taxon>Pseudomonadota</taxon>
        <taxon>Betaproteobacteria</taxon>
        <taxon>Burkholderiales</taxon>
        <taxon>Sutterellaceae</taxon>
        <taxon>Parasutterella</taxon>
    </lineage>
</organism>
<dbReference type="Proteomes" id="UP000462362">
    <property type="component" value="Unassembled WGS sequence"/>
</dbReference>